<dbReference type="FunFam" id="3.20.20.70:FF:000030">
    <property type="entry name" value="Nicotinate-nucleotide pyrophosphorylase, carboxylating"/>
    <property type="match status" value="1"/>
</dbReference>
<evidence type="ECO:0000256" key="2">
    <source>
        <dbReference type="ARBA" id="ARBA00009400"/>
    </source>
</evidence>
<dbReference type="GO" id="GO:0005737">
    <property type="term" value="C:cytoplasm"/>
    <property type="evidence" value="ECO:0007669"/>
    <property type="project" value="TreeGrafter"/>
</dbReference>
<accession>A0A650CUQ8</accession>
<protein>
    <recommendedName>
        <fullName evidence="6">Nicotinate-nucleotide pyrophosphorylase [carboxylating]</fullName>
        <ecNumber evidence="6">2.4.2.19</ecNumber>
    </recommendedName>
    <alternativeName>
        <fullName evidence="6">Quinolinate phosphoribosyltransferase [decarboxylating]</fullName>
    </alternativeName>
</protein>
<evidence type="ECO:0000313" key="11">
    <source>
        <dbReference type="Proteomes" id="UP000426328"/>
    </source>
</evidence>
<dbReference type="SUPFAM" id="SSF51690">
    <property type="entry name" value="Nicotinate/Quinolinate PRTase C-terminal domain-like"/>
    <property type="match status" value="1"/>
</dbReference>
<dbReference type="AlphaFoldDB" id="A0A650CUQ8"/>
<dbReference type="InterPro" id="IPR027277">
    <property type="entry name" value="NadC/ModD"/>
</dbReference>
<evidence type="ECO:0000256" key="1">
    <source>
        <dbReference type="ARBA" id="ARBA00004893"/>
    </source>
</evidence>
<dbReference type="EMBL" id="WHYS01000002">
    <property type="protein sequence ID" value="MQL55941.1"/>
    <property type="molecule type" value="Genomic_DNA"/>
</dbReference>
<dbReference type="PANTHER" id="PTHR32179">
    <property type="entry name" value="NICOTINATE-NUCLEOTIDE PYROPHOSPHORYLASE [CARBOXYLATING]"/>
    <property type="match status" value="1"/>
</dbReference>
<dbReference type="Pfam" id="PF02749">
    <property type="entry name" value="QRPTase_N"/>
    <property type="match status" value="1"/>
</dbReference>
<dbReference type="InterPro" id="IPR004393">
    <property type="entry name" value="NadC"/>
</dbReference>
<dbReference type="PANTHER" id="PTHR32179:SF3">
    <property type="entry name" value="NICOTINATE-NUCLEOTIDE PYROPHOSPHORYLASE [CARBOXYLATING]"/>
    <property type="match status" value="1"/>
</dbReference>
<feature type="domain" description="Quinolinate phosphoribosyl transferase N-terminal" evidence="8">
    <location>
        <begin position="22"/>
        <end position="103"/>
    </location>
</feature>
<dbReference type="InterPro" id="IPR037128">
    <property type="entry name" value="Quinolinate_PRibosylTase_N_sf"/>
</dbReference>
<comment type="function">
    <text evidence="6">Involved in the catabolism of quinolinic acid (QA).</text>
</comment>
<comment type="similarity">
    <text evidence="2 6">Belongs to the NadC/ModD family.</text>
</comment>
<dbReference type="Proteomes" id="UP000426328">
    <property type="component" value="Chromosome"/>
</dbReference>
<evidence type="ECO:0000313" key="12">
    <source>
        <dbReference type="Proteomes" id="UP000474054"/>
    </source>
</evidence>
<evidence type="ECO:0000256" key="3">
    <source>
        <dbReference type="ARBA" id="ARBA00022642"/>
    </source>
</evidence>
<keyword evidence="4 6" id="KW-0328">Glycosyltransferase</keyword>
<dbReference type="InterPro" id="IPR022412">
    <property type="entry name" value="Quinolinate_PRibosylTrfase_N"/>
</dbReference>
<evidence type="ECO:0000313" key="9">
    <source>
        <dbReference type="EMBL" id="MQL55941.1"/>
    </source>
</evidence>
<dbReference type="RefSeq" id="WP_152942192.1">
    <property type="nucleotide sequence ID" value="NZ_CP045482.1"/>
</dbReference>
<evidence type="ECO:0000259" key="7">
    <source>
        <dbReference type="Pfam" id="PF01729"/>
    </source>
</evidence>
<name>A0A650CUQ8_ACIAM</name>
<dbReference type="GeneID" id="42779167"/>
<proteinExistence type="inferred from homology"/>
<evidence type="ECO:0000313" key="10">
    <source>
        <dbReference type="EMBL" id="QGR21498.1"/>
    </source>
</evidence>
<dbReference type="InterPro" id="IPR013785">
    <property type="entry name" value="Aldolase_TIM"/>
</dbReference>
<dbReference type="InterPro" id="IPR036068">
    <property type="entry name" value="Nicotinate_pribotase-like_C"/>
</dbReference>
<dbReference type="Gene3D" id="3.20.20.70">
    <property type="entry name" value="Aldolase class I"/>
    <property type="match status" value="1"/>
</dbReference>
<dbReference type="SUPFAM" id="SSF54675">
    <property type="entry name" value="Nicotinate/Quinolinate PRTase N-terminal domain-like"/>
    <property type="match status" value="1"/>
</dbReference>
<dbReference type="InterPro" id="IPR002638">
    <property type="entry name" value="Quinolinate_PRibosylTrfase_C"/>
</dbReference>
<dbReference type="GO" id="GO:0004514">
    <property type="term" value="F:nicotinate-nucleotide diphosphorylase (carboxylating) activity"/>
    <property type="evidence" value="ECO:0007669"/>
    <property type="project" value="UniProtKB-EC"/>
</dbReference>
<gene>
    <name evidence="10" type="primary">nadC</name>
    <name evidence="10" type="ORF">D1866_05485</name>
    <name evidence="9" type="ORF">GFB69_09340</name>
</gene>
<evidence type="ECO:0000256" key="6">
    <source>
        <dbReference type="PIRNR" id="PIRNR006250"/>
    </source>
</evidence>
<dbReference type="Proteomes" id="UP000474054">
    <property type="component" value="Unassembled WGS sequence"/>
</dbReference>
<evidence type="ECO:0000256" key="4">
    <source>
        <dbReference type="ARBA" id="ARBA00022676"/>
    </source>
</evidence>
<keyword evidence="3 6" id="KW-0662">Pyridine nucleotide biosynthesis</keyword>
<dbReference type="EMBL" id="CP045482">
    <property type="protein sequence ID" value="QGR21498.1"/>
    <property type="molecule type" value="Genomic_DNA"/>
</dbReference>
<keyword evidence="11" id="KW-1185">Reference proteome</keyword>
<sequence>MIEQIFISKLMQFLEEDYYPEDLTSRIVEGYKIRSYVRSKDEGVLAGNKFIIPFLNYLGFNIKSSMTDGVEVKKGDNLLVFEGEADKSLSVERLVLNLLGKLSGIATATYTMVKLAREVNPTVRIAGTRKTTPGLRVFEKYAIEVGGGDPHRFNLSDAVLIKDNHLAIIGNIEKAVKMARQIASFTKKIEIEVSSYEDAIKAYRAGVDAILLDNMSVNEIEEVVSELKGKVLLEASGRITPENVKSYAKTGVDIISSGYITHSSRSLDFSMDVEVTSPQ</sequence>
<feature type="domain" description="Quinolinate phosphoribosyl transferase C-terminal" evidence="7">
    <location>
        <begin position="105"/>
        <end position="272"/>
    </location>
</feature>
<organism evidence="10 11">
    <name type="scientific">Acidianus ambivalens</name>
    <name type="common">Desulfurolobus ambivalens</name>
    <dbReference type="NCBI Taxonomy" id="2283"/>
    <lineage>
        <taxon>Archaea</taxon>
        <taxon>Thermoproteota</taxon>
        <taxon>Thermoprotei</taxon>
        <taxon>Sulfolobales</taxon>
        <taxon>Sulfolobaceae</taxon>
        <taxon>Acidianus</taxon>
    </lineage>
</organism>
<dbReference type="CDD" id="cd01572">
    <property type="entry name" value="QPRTase"/>
    <property type="match status" value="1"/>
</dbReference>
<dbReference type="UniPathway" id="UPA00253">
    <property type="reaction ID" value="UER00331"/>
</dbReference>
<dbReference type="NCBIfam" id="TIGR00078">
    <property type="entry name" value="nadC"/>
    <property type="match status" value="1"/>
</dbReference>
<dbReference type="KEGG" id="aamb:D1866_05485"/>
<evidence type="ECO:0000259" key="8">
    <source>
        <dbReference type="Pfam" id="PF02749"/>
    </source>
</evidence>
<comment type="subunit">
    <text evidence="6">Hexamer formed by 3 homodimers.</text>
</comment>
<dbReference type="EC" id="2.4.2.19" evidence="6"/>
<dbReference type="GO" id="GO:0034213">
    <property type="term" value="P:quinolinate catabolic process"/>
    <property type="evidence" value="ECO:0007669"/>
    <property type="project" value="TreeGrafter"/>
</dbReference>
<dbReference type="Pfam" id="PF01729">
    <property type="entry name" value="QRPTase_C"/>
    <property type="match status" value="1"/>
</dbReference>
<comment type="pathway">
    <text evidence="1 6">Cofactor biosynthesis; NAD(+) biosynthesis; nicotinate D-ribonucleotide from quinolinate: step 1/1.</text>
</comment>
<reference evidence="9 12" key="1">
    <citation type="submission" date="2019-10" db="EMBL/GenBank/DDBJ databases">
        <title>Comparative genomics of sulfur disproportionating microorganisms.</title>
        <authorList>
            <person name="Ward L.M."/>
            <person name="Bertran E."/>
            <person name="Johnston D."/>
        </authorList>
    </citation>
    <scope>NUCLEOTIDE SEQUENCE [LARGE SCALE GENOMIC DNA]</scope>
    <source>
        <strain evidence="9 12">DSM 3772</strain>
    </source>
</reference>
<dbReference type="PIRSF" id="PIRSF006250">
    <property type="entry name" value="NadC_ModD"/>
    <property type="match status" value="1"/>
</dbReference>
<dbReference type="GO" id="GO:0009435">
    <property type="term" value="P:NAD+ biosynthetic process"/>
    <property type="evidence" value="ECO:0007669"/>
    <property type="project" value="UniProtKB-UniPathway"/>
</dbReference>
<dbReference type="Gene3D" id="3.90.1170.20">
    <property type="entry name" value="Quinolinate phosphoribosyl transferase, N-terminal domain"/>
    <property type="match status" value="1"/>
</dbReference>
<keyword evidence="5 6" id="KW-0808">Transferase</keyword>
<comment type="catalytic activity">
    <reaction evidence="6">
        <text>nicotinate beta-D-ribonucleotide + CO2 + diphosphate = quinolinate + 5-phospho-alpha-D-ribose 1-diphosphate + 2 H(+)</text>
        <dbReference type="Rhea" id="RHEA:12733"/>
        <dbReference type="ChEBI" id="CHEBI:15378"/>
        <dbReference type="ChEBI" id="CHEBI:16526"/>
        <dbReference type="ChEBI" id="CHEBI:29959"/>
        <dbReference type="ChEBI" id="CHEBI:33019"/>
        <dbReference type="ChEBI" id="CHEBI:57502"/>
        <dbReference type="ChEBI" id="CHEBI:58017"/>
        <dbReference type="EC" id="2.4.2.19"/>
    </reaction>
</comment>
<reference evidence="10 11" key="2">
    <citation type="submission" date="2019-10" db="EMBL/GenBank/DDBJ databases">
        <title>Genome Sequences from Six Type Strain Members of the Archaeal Family Sulfolobaceae: Acidianus ambivalens, Acidianus infernus, Metallosphaera prunae, Stygiolobus azoricus, Sulfolobus metallicus, and Sulfurisphaera ohwakuensis.</title>
        <authorList>
            <person name="Counts J.A."/>
            <person name="Kelly R.M."/>
        </authorList>
    </citation>
    <scope>NUCLEOTIDE SEQUENCE [LARGE SCALE GENOMIC DNA]</scope>
    <source>
        <strain evidence="10 11">LEI 10</strain>
    </source>
</reference>
<evidence type="ECO:0000256" key="5">
    <source>
        <dbReference type="ARBA" id="ARBA00022679"/>
    </source>
</evidence>